<evidence type="ECO:0000256" key="1">
    <source>
        <dbReference type="SAM" id="MobiDB-lite"/>
    </source>
</evidence>
<evidence type="ECO:0000313" key="3">
    <source>
        <dbReference type="Proteomes" id="UP000596063"/>
    </source>
</evidence>
<name>A0A7T4QY41_9GAMM</name>
<sequence length="113" mass="13029">MTDDSQPPRDNRTAPLLSELEALKDSLDHPSDIDPQAIPVLDDIIEPSPHLQPPETVQRQRPGSEETGHEREVFIQSLIDDMMPELEAALRRRLLELDKPELERLYRQSQQED</sequence>
<evidence type="ECO:0008006" key="4">
    <source>
        <dbReference type="Google" id="ProtNLM"/>
    </source>
</evidence>
<dbReference type="EMBL" id="CP066167">
    <property type="protein sequence ID" value="QQD16944.1"/>
    <property type="molecule type" value="Genomic_DNA"/>
</dbReference>
<dbReference type="AlphaFoldDB" id="A0A7T4QY41"/>
<feature type="region of interest" description="Disordered" evidence="1">
    <location>
        <begin position="27"/>
        <end position="70"/>
    </location>
</feature>
<accession>A0A7T4QY41</accession>
<gene>
    <name evidence="2" type="ORF">I6N98_11180</name>
</gene>
<dbReference type="RefSeq" id="WP_198568446.1">
    <property type="nucleotide sequence ID" value="NZ_CP066167.1"/>
</dbReference>
<protein>
    <recommendedName>
        <fullName evidence="4">DNA polymerase III subunit chi</fullName>
    </recommendedName>
</protein>
<evidence type="ECO:0000313" key="2">
    <source>
        <dbReference type="EMBL" id="QQD16944.1"/>
    </source>
</evidence>
<organism evidence="2 3">
    <name type="scientific">Spongiibacter nanhainus</name>
    <dbReference type="NCBI Taxonomy" id="2794344"/>
    <lineage>
        <taxon>Bacteria</taxon>
        <taxon>Pseudomonadati</taxon>
        <taxon>Pseudomonadota</taxon>
        <taxon>Gammaproteobacteria</taxon>
        <taxon>Cellvibrionales</taxon>
        <taxon>Spongiibacteraceae</taxon>
        <taxon>Spongiibacter</taxon>
    </lineage>
</organism>
<reference evidence="2 3" key="1">
    <citation type="submission" date="2020-12" db="EMBL/GenBank/DDBJ databases">
        <authorList>
            <person name="Shan Y."/>
        </authorList>
    </citation>
    <scope>NUCLEOTIDE SEQUENCE [LARGE SCALE GENOMIC DNA]</scope>
    <source>
        <strain evidence="3">csc3.9</strain>
    </source>
</reference>
<keyword evidence="3" id="KW-1185">Reference proteome</keyword>
<dbReference type="Proteomes" id="UP000596063">
    <property type="component" value="Chromosome"/>
</dbReference>
<dbReference type="KEGG" id="snan:I6N98_11180"/>
<proteinExistence type="predicted"/>